<protein>
    <submittedName>
        <fullName evidence="1">Uncharacterized protein</fullName>
    </submittedName>
</protein>
<name>A0A9X0YP86_9BACI</name>
<dbReference type="AlphaFoldDB" id="A0A9X0YP86"/>
<reference evidence="1" key="1">
    <citation type="submission" date="2021-03" db="EMBL/GenBank/DDBJ databases">
        <title>Genomic Encyclopedia of Type Strains, Phase IV (KMG-IV): sequencing the most valuable type-strain genomes for metagenomic binning, comparative biology and taxonomic classification.</title>
        <authorList>
            <person name="Goeker M."/>
        </authorList>
    </citation>
    <scope>NUCLEOTIDE SEQUENCE</scope>
    <source>
        <strain evidence="1">DSM 107338</strain>
    </source>
</reference>
<gene>
    <name evidence="1" type="ORF">J2Z64_000652</name>
</gene>
<accession>A0A9X0YP86</accession>
<proteinExistence type="predicted"/>
<organism evidence="1 2">
    <name type="scientific">Oceanobacillus polygoni</name>
    <dbReference type="NCBI Taxonomy" id="1235259"/>
    <lineage>
        <taxon>Bacteria</taxon>
        <taxon>Bacillati</taxon>
        <taxon>Bacillota</taxon>
        <taxon>Bacilli</taxon>
        <taxon>Bacillales</taxon>
        <taxon>Bacillaceae</taxon>
        <taxon>Oceanobacillus</taxon>
    </lineage>
</organism>
<dbReference type="Proteomes" id="UP001138793">
    <property type="component" value="Unassembled WGS sequence"/>
</dbReference>
<dbReference type="EMBL" id="JAGGMB010000002">
    <property type="protein sequence ID" value="MBP2076440.1"/>
    <property type="molecule type" value="Genomic_DNA"/>
</dbReference>
<evidence type="ECO:0000313" key="1">
    <source>
        <dbReference type="EMBL" id="MBP2076440.1"/>
    </source>
</evidence>
<keyword evidence="2" id="KW-1185">Reference proteome</keyword>
<sequence length="77" mass="9026">MARKQNLIKVTSRETQTDEFKVSSIRIERLSGYILPSEKVFFLSVLLNNDINTSILSYFIQEVVKWQELLTEMQTLT</sequence>
<evidence type="ECO:0000313" key="2">
    <source>
        <dbReference type="Proteomes" id="UP001138793"/>
    </source>
</evidence>
<comment type="caution">
    <text evidence="1">The sequence shown here is derived from an EMBL/GenBank/DDBJ whole genome shotgun (WGS) entry which is preliminary data.</text>
</comment>